<dbReference type="PANTHER" id="PTHR30576">
    <property type="entry name" value="COLANIC BIOSYNTHESIS UDP-GLUCOSE LIPID CARRIER TRANSFERASE"/>
    <property type="match status" value="1"/>
</dbReference>
<comment type="similarity">
    <text evidence="2">Belongs to the bacterial sugar transferase family.</text>
</comment>
<gene>
    <name evidence="10" type="ordered locus">Tpau_0052</name>
</gene>
<dbReference type="NCBIfam" id="TIGR03025">
    <property type="entry name" value="EPS_sugtrans"/>
    <property type="match status" value="1"/>
</dbReference>
<evidence type="ECO:0000256" key="1">
    <source>
        <dbReference type="ARBA" id="ARBA00004141"/>
    </source>
</evidence>
<dbReference type="Proteomes" id="UP000001213">
    <property type="component" value="Chromosome"/>
</dbReference>
<name>D5UPT8_TSUPD</name>
<evidence type="ECO:0000313" key="11">
    <source>
        <dbReference type="Proteomes" id="UP000001213"/>
    </source>
</evidence>
<protein>
    <submittedName>
        <fullName evidence="10">Exopolysaccharide biosynthesis polyprenyl glycosylphosphotransferase</fullName>
        <ecNumber evidence="10">2.7.8.6</ecNumber>
    </submittedName>
</protein>
<dbReference type="GO" id="GO:0016020">
    <property type="term" value="C:membrane"/>
    <property type="evidence" value="ECO:0007669"/>
    <property type="project" value="UniProtKB-SubCell"/>
</dbReference>
<evidence type="ECO:0000256" key="3">
    <source>
        <dbReference type="ARBA" id="ARBA00022679"/>
    </source>
</evidence>
<evidence type="ECO:0000256" key="4">
    <source>
        <dbReference type="ARBA" id="ARBA00022692"/>
    </source>
</evidence>
<dbReference type="EC" id="2.7.8.6" evidence="10"/>
<reference evidence="10 11" key="2">
    <citation type="journal article" date="2011" name="Stand. Genomic Sci.">
        <title>Complete genome sequence of Tsukamurella paurometabola type strain (no. 33).</title>
        <authorList>
            <person name="Munk A.C."/>
            <person name="Lapidus A."/>
            <person name="Lucas S."/>
            <person name="Nolan M."/>
            <person name="Tice H."/>
            <person name="Cheng J.F."/>
            <person name="Del Rio T.G."/>
            <person name="Goodwin L."/>
            <person name="Pitluck S."/>
            <person name="Liolios K."/>
            <person name="Huntemann M."/>
            <person name="Ivanova N."/>
            <person name="Mavromatis K."/>
            <person name="Mikhailova N."/>
            <person name="Pati A."/>
            <person name="Chen A."/>
            <person name="Palaniappan K."/>
            <person name="Tapia R."/>
            <person name="Han C."/>
            <person name="Land M."/>
            <person name="Hauser L."/>
            <person name="Chang Y.J."/>
            <person name="Jeffries C.D."/>
            <person name="Brettin T."/>
            <person name="Yasawong M."/>
            <person name="Brambilla E.M."/>
            <person name="Rohde M."/>
            <person name="Sikorski J."/>
            <person name="Goker M."/>
            <person name="Detter J.C."/>
            <person name="Woyke T."/>
            <person name="Bristow J."/>
            <person name="Eisen J.A."/>
            <person name="Markowitz V."/>
            <person name="Hugenholtz P."/>
            <person name="Kyrpides N.C."/>
            <person name="Klenk H.P."/>
        </authorList>
    </citation>
    <scope>NUCLEOTIDE SEQUENCE [LARGE SCALE GENOMIC DNA]</scope>
    <source>
        <strain evidence="11">ATCC 8368 / DSM 20162 / CCUG 35730 / CIP 100753 / JCM 10117 / KCTC 9821 / NBRC 16120 / NCIMB 702349 / NCTC 13040</strain>
    </source>
</reference>
<evidence type="ECO:0000256" key="8">
    <source>
        <dbReference type="SAM" id="Phobius"/>
    </source>
</evidence>
<dbReference type="InterPro" id="IPR017475">
    <property type="entry name" value="EPS_sugar_tfrase"/>
</dbReference>
<feature type="compositionally biased region" description="Low complexity" evidence="7">
    <location>
        <begin position="31"/>
        <end position="40"/>
    </location>
</feature>
<keyword evidence="5 8" id="KW-1133">Transmembrane helix</keyword>
<keyword evidence="6 8" id="KW-0472">Membrane</keyword>
<evidence type="ECO:0000256" key="5">
    <source>
        <dbReference type="ARBA" id="ARBA00022989"/>
    </source>
</evidence>
<evidence type="ECO:0000256" key="6">
    <source>
        <dbReference type="ARBA" id="ARBA00023136"/>
    </source>
</evidence>
<organism evidence="10 11">
    <name type="scientific">Tsukamurella paurometabola (strain ATCC 8368 / DSM 20162 / CCUG 35730 / CIP 100753 / JCM 10117 / KCTC 9821 / NBRC 16120 / NCIMB 702349 / NCTC 13040)</name>
    <name type="common">Corynebacterium paurometabolum</name>
    <dbReference type="NCBI Taxonomy" id="521096"/>
    <lineage>
        <taxon>Bacteria</taxon>
        <taxon>Bacillati</taxon>
        <taxon>Actinomycetota</taxon>
        <taxon>Actinomycetes</taxon>
        <taxon>Mycobacteriales</taxon>
        <taxon>Tsukamurellaceae</taxon>
        <taxon>Tsukamurella</taxon>
    </lineage>
</organism>
<feature type="transmembrane region" description="Helical" evidence="8">
    <location>
        <begin position="342"/>
        <end position="365"/>
    </location>
</feature>
<feature type="region of interest" description="Disordered" evidence="7">
    <location>
        <begin position="1"/>
        <end position="71"/>
    </location>
</feature>
<dbReference type="InterPro" id="IPR003362">
    <property type="entry name" value="Bact_transf"/>
</dbReference>
<feature type="domain" description="Bacterial sugar transferase" evidence="9">
    <location>
        <begin position="339"/>
        <end position="526"/>
    </location>
</feature>
<comment type="subcellular location">
    <subcellularLocation>
        <location evidence="1">Membrane</location>
        <topology evidence="1">Multi-pass membrane protein</topology>
    </subcellularLocation>
</comment>
<sequence>MTELSSETSGPHAHRGVTTHPTLPPHPPRTSPTAPASDVPAAPPVSPDTASLADTGAAPEPPATTGSRSVPRGAVLTDDIVVATVAAASGSVAAIAAGVPAATAVAVIIAIHAVWVGALSSSRTLAVPLLRLGSAEFRHVLRATAVVFGITGIVEAYLHVPLLQAVIRASLPVALGGVLLCRMLWGRRVRTQTDQEFRTPTLVVGSFFATRATAAALLREGRSGAEVVGACLPEGESELYESIPLDDGTAIPVVGSDQTLLAAIDRTGARAVALTPTDTLGPGDLRKLIWELDEKQVELVLVPGVVDVAGHRVVYQSVSGMPMLSIARPQHRRADSMAKRTFDIVFATIALLFTFPVTLAVAIAVKIDSRGPLFYSAERVGAGGKTFHMVKFRSMVDGADSYRDALADKDIGAGVLFKIPDDPRVTRIGRIVRRYSIDELPQFINVLKGEMSVVGPRPALPAEVAQYPPVMRRRHLVKPGITGAWQVSGRSDLSWDESVRLDVGYVENWSLFTDLSIVARTVGTVVGSSGAY</sequence>
<feature type="transmembrane region" description="Helical" evidence="8">
    <location>
        <begin position="92"/>
        <end position="119"/>
    </location>
</feature>
<feature type="transmembrane region" description="Helical" evidence="8">
    <location>
        <begin position="166"/>
        <end position="185"/>
    </location>
</feature>
<accession>D5UPT8</accession>
<reference evidence="11" key="1">
    <citation type="submission" date="2010-03" db="EMBL/GenBank/DDBJ databases">
        <title>The complete chromosome of Tsukamurella paurometabola DSM 20162.</title>
        <authorList>
            <consortium name="US DOE Joint Genome Institute (JGI-PGF)"/>
            <person name="Lucas S."/>
            <person name="Copeland A."/>
            <person name="Lapidus A."/>
            <person name="Glavina del Rio T."/>
            <person name="Dalin E."/>
            <person name="Tice H."/>
            <person name="Bruce D."/>
            <person name="Goodwin L."/>
            <person name="Pitluck S."/>
            <person name="Kyrpides N."/>
            <person name="Mavromatis K."/>
            <person name="Ivanova N."/>
            <person name="Mikhailova N."/>
            <person name="Munk A.C."/>
            <person name="Brettin T."/>
            <person name="Detter J.C."/>
            <person name="Tapia R."/>
            <person name="Han C."/>
            <person name="Larimer F."/>
            <person name="Land M."/>
            <person name="Hauser L."/>
            <person name="Markowitz V."/>
            <person name="Cheng J.-F."/>
            <person name="Hugenholtz P."/>
            <person name="Woyke T."/>
            <person name="Wu D."/>
            <person name="Jando M."/>
            <person name="Brambilla E."/>
            <person name="Klenk H.-P."/>
            <person name="Eisen J.A."/>
        </authorList>
    </citation>
    <scope>NUCLEOTIDE SEQUENCE [LARGE SCALE GENOMIC DNA]</scope>
    <source>
        <strain evidence="11">ATCC 8368 / DSM 20162 / CCUG 35730 / CIP 100753 / JCM 10117 / KCTC 9821 / NBRC 16120 / NCIMB 702349 / NCTC 13040</strain>
    </source>
</reference>
<dbReference type="GO" id="GO:0047360">
    <property type="term" value="F:undecaprenyl-phosphate galactose phosphotransferase activity"/>
    <property type="evidence" value="ECO:0007669"/>
    <property type="project" value="UniProtKB-EC"/>
</dbReference>
<evidence type="ECO:0000313" key="10">
    <source>
        <dbReference type="EMBL" id="ADG76706.1"/>
    </source>
</evidence>
<dbReference type="eggNOG" id="COG2148">
    <property type="taxonomic scope" value="Bacteria"/>
</dbReference>
<evidence type="ECO:0000259" key="9">
    <source>
        <dbReference type="Pfam" id="PF02397"/>
    </source>
</evidence>
<dbReference type="Pfam" id="PF02397">
    <property type="entry name" value="Bac_transf"/>
    <property type="match status" value="1"/>
</dbReference>
<dbReference type="PANTHER" id="PTHR30576:SF10">
    <property type="entry name" value="SLL5057 PROTEIN"/>
    <property type="match status" value="1"/>
</dbReference>
<dbReference type="EMBL" id="CP001966">
    <property type="protein sequence ID" value="ADG76706.1"/>
    <property type="molecule type" value="Genomic_DNA"/>
</dbReference>
<evidence type="ECO:0000256" key="2">
    <source>
        <dbReference type="ARBA" id="ARBA00006464"/>
    </source>
</evidence>
<dbReference type="HOGENOM" id="CLU_024920_3_3_11"/>
<dbReference type="AlphaFoldDB" id="D5UPT8"/>
<keyword evidence="3 10" id="KW-0808">Transferase</keyword>
<keyword evidence="4 8" id="KW-0812">Transmembrane</keyword>
<feature type="transmembrane region" description="Helical" evidence="8">
    <location>
        <begin position="140"/>
        <end position="160"/>
    </location>
</feature>
<dbReference type="STRING" id="521096.Tpau_0052"/>
<keyword evidence="11" id="KW-1185">Reference proteome</keyword>
<proteinExistence type="inferred from homology"/>
<evidence type="ECO:0000256" key="7">
    <source>
        <dbReference type="SAM" id="MobiDB-lite"/>
    </source>
</evidence>
<dbReference type="KEGG" id="tpr:Tpau_0052"/>